<keyword evidence="3" id="KW-1185">Reference proteome</keyword>
<evidence type="ECO:0000313" key="2">
    <source>
        <dbReference type="EMBL" id="TDG38819.1"/>
    </source>
</evidence>
<dbReference type="AlphaFoldDB" id="A0A484AQD3"/>
<organism evidence="2 3">
    <name type="scientific">Drosophila navojoa</name>
    <name type="common">Fruit fly</name>
    <dbReference type="NCBI Taxonomy" id="7232"/>
    <lineage>
        <taxon>Eukaryota</taxon>
        <taxon>Metazoa</taxon>
        <taxon>Ecdysozoa</taxon>
        <taxon>Arthropoda</taxon>
        <taxon>Hexapoda</taxon>
        <taxon>Insecta</taxon>
        <taxon>Pterygota</taxon>
        <taxon>Neoptera</taxon>
        <taxon>Endopterygota</taxon>
        <taxon>Diptera</taxon>
        <taxon>Brachycera</taxon>
        <taxon>Muscomorpha</taxon>
        <taxon>Ephydroidea</taxon>
        <taxon>Drosophilidae</taxon>
        <taxon>Drosophila</taxon>
    </lineage>
</organism>
<dbReference type="Proteomes" id="UP000295192">
    <property type="component" value="Unassembled WGS sequence"/>
</dbReference>
<dbReference type="EMBL" id="LSRL02001863">
    <property type="protein sequence ID" value="TDG38819.1"/>
    <property type="molecule type" value="Genomic_DNA"/>
</dbReference>
<feature type="region of interest" description="Disordered" evidence="1">
    <location>
        <begin position="1"/>
        <end position="67"/>
    </location>
</feature>
<evidence type="ECO:0000313" key="3">
    <source>
        <dbReference type="Proteomes" id="UP000295192"/>
    </source>
</evidence>
<reference evidence="2 3" key="1">
    <citation type="journal article" date="2019" name="J. Hered.">
        <title>An Improved Genome Assembly for Drosophila navojoa, the Basal Species in the mojavensis Cluster.</title>
        <authorList>
            <person name="Vanderlinde T."/>
            <person name="Dupim E.G."/>
            <person name="Nazario-Yepiz N.O."/>
            <person name="Carvalho A.B."/>
        </authorList>
    </citation>
    <scope>NUCLEOTIDE SEQUENCE [LARGE SCALE GENOMIC DNA]</scope>
    <source>
        <strain evidence="2">Navoj_Jal97</strain>
        <tissue evidence="2">Whole organism</tissue>
    </source>
</reference>
<protein>
    <submittedName>
        <fullName evidence="2">Uncharacterized protein</fullName>
    </submittedName>
</protein>
<gene>
    <name evidence="2" type="ORF">AWZ03_014759</name>
</gene>
<accession>A0A484AQD3</accession>
<evidence type="ECO:0000256" key="1">
    <source>
        <dbReference type="SAM" id="MobiDB-lite"/>
    </source>
</evidence>
<comment type="caution">
    <text evidence="2">The sequence shown here is derived from an EMBL/GenBank/DDBJ whole genome shotgun (WGS) entry which is preliminary data.</text>
</comment>
<feature type="compositionally biased region" description="Basic and acidic residues" evidence="1">
    <location>
        <begin position="1"/>
        <end position="36"/>
    </location>
</feature>
<proteinExistence type="predicted"/>
<sequence length="67" mass="7707">MTTDRQTDKQTDGRTDGRTDEWTVGRFKGKAERGESFTRMMKLEPVPEQQQQQQEEGGQETESCSHS</sequence>
<name>A0A484AQD3_DRONA</name>